<evidence type="ECO:0000313" key="3">
    <source>
        <dbReference type="Proteomes" id="UP000236743"/>
    </source>
</evidence>
<accession>A0A1H5XG41</accession>
<dbReference type="Pfam" id="PF21834">
    <property type="entry name" value="DUF6894"/>
    <property type="match status" value="1"/>
</dbReference>
<dbReference type="Proteomes" id="UP000236743">
    <property type="component" value="Unassembled WGS sequence"/>
</dbReference>
<organism evidence="2 3">
    <name type="scientific">Bosea lathyri</name>
    <dbReference type="NCBI Taxonomy" id="1036778"/>
    <lineage>
        <taxon>Bacteria</taxon>
        <taxon>Pseudomonadati</taxon>
        <taxon>Pseudomonadota</taxon>
        <taxon>Alphaproteobacteria</taxon>
        <taxon>Hyphomicrobiales</taxon>
        <taxon>Boseaceae</taxon>
        <taxon>Bosea</taxon>
    </lineage>
</organism>
<dbReference type="OrthoDB" id="7863142at2"/>
<dbReference type="RefSeq" id="WP_103872419.1">
    <property type="nucleotide sequence ID" value="NZ_FNUY01000003.1"/>
</dbReference>
<name>A0A1H5XG41_9HYPH</name>
<gene>
    <name evidence="2" type="ORF">SAMN04488115_103223</name>
</gene>
<evidence type="ECO:0000313" key="2">
    <source>
        <dbReference type="EMBL" id="SEG10435.1"/>
    </source>
</evidence>
<protein>
    <recommendedName>
        <fullName evidence="1">DUF6894 domain-containing protein</fullName>
    </recommendedName>
</protein>
<keyword evidence="3" id="KW-1185">Reference proteome</keyword>
<dbReference type="AlphaFoldDB" id="A0A1H5XG41"/>
<evidence type="ECO:0000259" key="1">
    <source>
        <dbReference type="Pfam" id="PF21834"/>
    </source>
</evidence>
<dbReference type="InterPro" id="IPR054189">
    <property type="entry name" value="DUF6894"/>
</dbReference>
<reference evidence="2 3" key="1">
    <citation type="submission" date="2016-10" db="EMBL/GenBank/DDBJ databases">
        <authorList>
            <person name="de Groot N.N."/>
        </authorList>
    </citation>
    <scope>NUCLEOTIDE SEQUENCE [LARGE SCALE GENOMIC DNA]</scope>
    <source>
        <strain evidence="2 3">DSM 26656</strain>
    </source>
</reference>
<sequence length="77" mass="8429">MPRFFIDTADGDDVVRDEVGHELPDPKRARIMALDALPDMARDSIPDGDCRTFAVSIRNADGKVIYHASLALSGSWA</sequence>
<proteinExistence type="predicted"/>
<dbReference type="EMBL" id="FNUY01000003">
    <property type="protein sequence ID" value="SEG10435.1"/>
    <property type="molecule type" value="Genomic_DNA"/>
</dbReference>
<feature type="domain" description="DUF6894" evidence="1">
    <location>
        <begin position="3"/>
        <end position="70"/>
    </location>
</feature>